<dbReference type="RefSeq" id="WP_408625068.1">
    <property type="nucleotide sequence ID" value="NZ_JBEQCT010000011.1"/>
</dbReference>
<dbReference type="Proteomes" id="UP001629953">
    <property type="component" value="Unassembled WGS sequence"/>
</dbReference>
<feature type="domain" description="AMP-dependent synthetase/ligase" evidence="1">
    <location>
        <begin position="107"/>
        <end position="324"/>
    </location>
</feature>
<dbReference type="Gene3D" id="3.40.50.12780">
    <property type="entry name" value="N-terminal domain of ligase-like"/>
    <property type="match status" value="1"/>
</dbReference>
<dbReference type="InterPro" id="IPR020845">
    <property type="entry name" value="AMP-binding_CS"/>
</dbReference>
<gene>
    <name evidence="2" type="ORF">ABUE30_17180</name>
</gene>
<dbReference type="PANTHER" id="PTHR43767:SF1">
    <property type="entry name" value="NONRIBOSOMAL PEPTIDE SYNTHASE PES1 (EUROFUNG)-RELATED"/>
    <property type="match status" value="1"/>
</dbReference>
<dbReference type="InterPro" id="IPR042099">
    <property type="entry name" value="ANL_N_sf"/>
</dbReference>
<evidence type="ECO:0000259" key="1">
    <source>
        <dbReference type="Pfam" id="PF00501"/>
    </source>
</evidence>
<dbReference type="Pfam" id="PF00501">
    <property type="entry name" value="AMP-binding"/>
    <property type="match status" value="1"/>
</dbReference>
<organism evidence="2 3">
    <name type="scientific">Celerinatantimonas yamalensis</name>
    <dbReference type="NCBI Taxonomy" id="559956"/>
    <lineage>
        <taxon>Bacteria</taxon>
        <taxon>Pseudomonadati</taxon>
        <taxon>Pseudomonadota</taxon>
        <taxon>Gammaproteobacteria</taxon>
        <taxon>Celerinatantimonadaceae</taxon>
        <taxon>Celerinatantimonas</taxon>
    </lineage>
</organism>
<dbReference type="EMBL" id="JBEQCT010000011">
    <property type="protein sequence ID" value="MFM2486767.1"/>
    <property type="molecule type" value="Genomic_DNA"/>
</dbReference>
<dbReference type="PANTHER" id="PTHR43767">
    <property type="entry name" value="LONG-CHAIN-FATTY-ACID--COA LIGASE"/>
    <property type="match status" value="1"/>
</dbReference>
<protein>
    <submittedName>
        <fullName evidence="2">AMP-binding protein</fullName>
    </submittedName>
</protein>
<accession>A0ABW9GAP8</accession>
<proteinExistence type="predicted"/>
<evidence type="ECO:0000313" key="3">
    <source>
        <dbReference type="Proteomes" id="UP001629953"/>
    </source>
</evidence>
<reference evidence="2 3" key="1">
    <citation type="journal article" date="2013" name="Int. J. Syst. Evol. Microbiol.">
        <title>Celerinatantimonas yamalensis sp. nov., a cold-adapted diazotrophic bacterium from a cold permafrost brine.</title>
        <authorList>
            <person name="Shcherbakova V."/>
            <person name="Chuvilskaya N."/>
            <person name="Rivkina E."/>
            <person name="Demidov N."/>
            <person name="Uchaeva V."/>
            <person name="Suetin S."/>
            <person name="Suzina N."/>
            <person name="Gilichinsky D."/>
        </authorList>
    </citation>
    <scope>NUCLEOTIDE SEQUENCE [LARGE SCALE GENOMIC DNA]</scope>
    <source>
        <strain evidence="2 3">C7</strain>
    </source>
</reference>
<dbReference type="PROSITE" id="PS00455">
    <property type="entry name" value="AMP_BINDING"/>
    <property type="match status" value="1"/>
</dbReference>
<dbReference type="InterPro" id="IPR000873">
    <property type="entry name" value="AMP-dep_synth/lig_dom"/>
</dbReference>
<sequence length="460" mass="51044">MNLIEKMATHQGEALWYQGRSISYATLLVQARQQLLRWGNTRQLIVLRAYHHPNSIVIYLAALLGQHPLILLNPKLDTRTQRAIISRYQPNWCYLNGQIQGEHSYSKAHSLDPDLALLLTTSGSTGGVKLVQLSLANLSTNAQSITDYLHMDAQSRVLSALPLAYSYGLSLLNSHLWAGGSMVLDEPDPLNRTFWQLLSEQRVTQLAGVPYSYQIYEQLRMRRSEWPHLQVLTQAGGKIAPNLAEKFANWASLQGKEFYVMYGQTEATARIAYLPATQVLARPDSIGVAIPGGELGIVDEREQSLPANSVGELVYRGPNVMLGYAKELSDLDHPSRPQLLKTGDLGYCDSEGFYYITGRLKRMIKLAGVRTGLDSLESALAAQGIPSTCCGHDDALRIALNSAKQLSRVADYLHDELALHPSLFKLAVISEQPHSANGKLDYCQLETLIEQSDQVNFSDE</sequence>
<name>A0ABW9GAP8_9GAMM</name>
<dbReference type="InterPro" id="IPR050237">
    <property type="entry name" value="ATP-dep_AMP-bd_enzyme"/>
</dbReference>
<dbReference type="SUPFAM" id="SSF56801">
    <property type="entry name" value="Acetyl-CoA synthetase-like"/>
    <property type="match status" value="1"/>
</dbReference>
<evidence type="ECO:0000313" key="2">
    <source>
        <dbReference type="EMBL" id="MFM2486767.1"/>
    </source>
</evidence>
<comment type="caution">
    <text evidence="2">The sequence shown here is derived from an EMBL/GenBank/DDBJ whole genome shotgun (WGS) entry which is preliminary data.</text>
</comment>
<keyword evidence="3" id="KW-1185">Reference proteome</keyword>